<dbReference type="Proteomes" id="UP001280121">
    <property type="component" value="Unassembled WGS sequence"/>
</dbReference>
<accession>A0AAE0CR08</accession>
<evidence type="ECO:0000256" key="8">
    <source>
        <dbReference type="ARBA" id="ARBA00023002"/>
    </source>
</evidence>
<keyword evidence="13" id="KW-1185">Reference proteome</keyword>
<keyword evidence="11" id="KW-0472">Membrane</keyword>
<keyword evidence="5" id="KW-0812">Transmembrane</keyword>
<dbReference type="InterPro" id="IPR002401">
    <property type="entry name" value="Cyt_P450_E_grp-I"/>
</dbReference>
<dbReference type="FunFam" id="1.10.630.10:FF:000126">
    <property type="entry name" value="Predicted protein"/>
    <property type="match status" value="2"/>
</dbReference>
<keyword evidence="4" id="KW-0349">Heme</keyword>
<dbReference type="InterPro" id="IPR017972">
    <property type="entry name" value="Cyt_P450_CS"/>
</dbReference>
<keyword evidence="6" id="KW-0479">Metal-binding</keyword>
<dbReference type="Pfam" id="PF00067">
    <property type="entry name" value="p450"/>
    <property type="match status" value="4"/>
</dbReference>
<dbReference type="GO" id="GO:0020037">
    <property type="term" value="F:heme binding"/>
    <property type="evidence" value="ECO:0007669"/>
    <property type="project" value="InterPro"/>
</dbReference>
<dbReference type="PANTHER" id="PTHR47947:SF62">
    <property type="entry name" value="CYTOCHROME P450, FAMILY 81, SUBFAMILY D, POLYPEPTIDE 5"/>
    <property type="match status" value="1"/>
</dbReference>
<evidence type="ECO:0000313" key="12">
    <source>
        <dbReference type="EMBL" id="KAK2660206.1"/>
    </source>
</evidence>
<gene>
    <name evidence="12" type="ORF">Ddye_006739</name>
</gene>
<evidence type="ECO:0000256" key="2">
    <source>
        <dbReference type="ARBA" id="ARBA00004167"/>
    </source>
</evidence>
<reference evidence="12" key="1">
    <citation type="journal article" date="2023" name="Plant J.">
        <title>Genome sequences and population genomics provide insights into the demographic history, inbreeding, and mutation load of two 'living fossil' tree species of Dipteronia.</title>
        <authorList>
            <person name="Feng Y."/>
            <person name="Comes H.P."/>
            <person name="Chen J."/>
            <person name="Zhu S."/>
            <person name="Lu R."/>
            <person name="Zhang X."/>
            <person name="Li P."/>
            <person name="Qiu J."/>
            <person name="Olsen K.M."/>
            <person name="Qiu Y."/>
        </authorList>
    </citation>
    <scope>NUCLEOTIDE SEQUENCE</scope>
    <source>
        <strain evidence="12">KIB01</strain>
    </source>
</reference>
<keyword evidence="7" id="KW-1133">Transmembrane helix</keyword>
<dbReference type="PRINTS" id="PR00385">
    <property type="entry name" value="P450"/>
</dbReference>
<dbReference type="SUPFAM" id="SSF48264">
    <property type="entry name" value="Cytochrome P450"/>
    <property type="match status" value="3"/>
</dbReference>
<evidence type="ECO:0000256" key="4">
    <source>
        <dbReference type="ARBA" id="ARBA00022617"/>
    </source>
</evidence>
<evidence type="ECO:0000256" key="1">
    <source>
        <dbReference type="ARBA" id="ARBA00001971"/>
    </source>
</evidence>
<keyword evidence="10" id="KW-0503">Monooxygenase</keyword>
<dbReference type="AlphaFoldDB" id="A0AAE0CR08"/>
<evidence type="ECO:0000256" key="5">
    <source>
        <dbReference type="ARBA" id="ARBA00022692"/>
    </source>
</evidence>
<comment type="similarity">
    <text evidence="3">Belongs to the cytochrome P450 family.</text>
</comment>
<dbReference type="InterPro" id="IPR001128">
    <property type="entry name" value="Cyt_P450"/>
</dbReference>
<evidence type="ECO:0000256" key="6">
    <source>
        <dbReference type="ARBA" id="ARBA00022723"/>
    </source>
</evidence>
<comment type="cofactor">
    <cofactor evidence="1">
        <name>heme</name>
        <dbReference type="ChEBI" id="CHEBI:30413"/>
    </cofactor>
</comment>
<dbReference type="EMBL" id="JANJYI010000002">
    <property type="protein sequence ID" value="KAK2660206.1"/>
    <property type="molecule type" value="Genomic_DNA"/>
</dbReference>
<evidence type="ECO:0000313" key="13">
    <source>
        <dbReference type="Proteomes" id="UP001280121"/>
    </source>
</evidence>
<evidence type="ECO:0008006" key="14">
    <source>
        <dbReference type="Google" id="ProtNLM"/>
    </source>
</evidence>
<evidence type="ECO:0000256" key="7">
    <source>
        <dbReference type="ARBA" id="ARBA00022989"/>
    </source>
</evidence>
<evidence type="ECO:0000256" key="9">
    <source>
        <dbReference type="ARBA" id="ARBA00023004"/>
    </source>
</evidence>
<organism evidence="12 13">
    <name type="scientific">Dipteronia dyeriana</name>
    <dbReference type="NCBI Taxonomy" id="168575"/>
    <lineage>
        <taxon>Eukaryota</taxon>
        <taxon>Viridiplantae</taxon>
        <taxon>Streptophyta</taxon>
        <taxon>Embryophyta</taxon>
        <taxon>Tracheophyta</taxon>
        <taxon>Spermatophyta</taxon>
        <taxon>Magnoliopsida</taxon>
        <taxon>eudicotyledons</taxon>
        <taxon>Gunneridae</taxon>
        <taxon>Pentapetalae</taxon>
        <taxon>rosids</taxon>
        <taxon>malvids</taxon>
        <taxon>Sapindales</taxon>
        <taxon>Sapindaceae</taxon>
        <taxon>Hippocastanoideae</taxon>
        <taxon>Acereae</taxon>
        <taxon>Dipteronia</taxon>
    </lineage>
</organism>
<dbReference type="PANTHER" id="PTHR47947">
    <property type="entry name" value="CYTOCHROME P450 82C3-RELATED"/>
    <property type="match status" value="1"/>
</dbReference>
<evidence type="ECO:0000256" key="11">
    <source>
        <dbReference type="ARBA" id="ARBA00023136"/>
    </source>
</evidence>
<evidence type="ECO:0000256" key="3">
    <source>
        <dbReference type="ARBA" id="ARBA00010617"/>
    </source>
</evidence>
<dbReference type="InterPro" id="IPR036396">
    <property type="entry name" value="Cyt_P450_sf"/>
</dbReference>
<evidence type="ECO:0000256" key="10">
    <source>
        <dbReference type="ARBA" id="ARBA00023033"/>
    </source>
</evidence>
<proteinExistence type="inferred from homology"/>
<dbReference type="CDD" id="cd20653">
    <property type="entry name" value="CYP81"/>
    <property type="match status" value="1"/>
</dbReference>
<dbReference type="PROSITE" id="PS00086">
    <property type="entry name" value="CYTOCHROME_P450"/>
    <property type="match status" value="3"/>
</dbReference>
<keyword evidence="9" id="KW-0408">Iron</keyword>
<dbReference type="InterPro" id="IPR050651">
    <property type="entry name" value="Plant_Cytochrome_P450_Monoox"/>
</dbReference>
<dbReference type="Gene3D" id="1.10.630.10">
    <property type="entry name" value="Cytochrome P450"/>
    <property type="match status" value="4"/>
</dbReference>
<dbReference type="FunFam" id="1.10.630.10:FF:000023">
    <property type="entry name" value="Cytochrome P450 family protein"/>
    <property type="match status" value="1"/>
</dbReference>
<sequence>MDALHYLGLFVSVLFIFYQFTANRRNQHKNLPPSPPGVPIIGHFHLLKNPIHQAVSKLSNKYGPIVYLRLGSRPTLVLSSRSAIEECFPNNDIIFSNRPNLPSRKPLEYDYNTLGAPYGNHWRNIRRFSVIEIFSARRLQMSSEIRIEEIRFMVKHLYTNSFKGVRKVDMKAFLYTIAFNIVMRMVAGKRCFEDDELDLEITKGKLDDLVEMFGPLVTVALGDYFPFLRWLTYYESEPEFYTNDVIKGMIQAMLIAGTHTTATTMEMVFSQLISHPDVLQNAKDEIDNHVGNSRLVNDTDLTKLPYLHCVIYETLRLGPGGVLPPRESSEDCTVVGYHIPRGTQLLVNTRVVHRDPELWKESNRFKPERFLESEEEKERFKYIAFGIGRRICPGEGLGMRVMALSLGTLIQCFDWEEATDESQGPSKTNLNKPKKRPLEIRCFEYEELLEDSETTKGKLDDLVEMFSPLLTVSLGDYFPFLRWLTYYGEERRLLKIHKRKDAFMQALIDDAHDKNTSSSTSVNGDQKTSQTIIDVMLKLRETEPELYTNDLIKGIIQLMLIAGTHSTVTTMEWVVSRLISRPDVFQNARDEIDNQVRSSRLINDTDLAKLPYLHCIISETTRLSPGGILEMRESSEDCMVGGYNIPRGTQLLVDGRHVHRDPELWTEPDRFKPEQFLESEEEGGMFKFITFGIGRRKCPGISLAMKIMALSIGTLIQCFDLEEARYERQGPLKTNMNKLEKIRSPEIVFRPREALNEETWLLIVSATSFLFFLHILKHFFRKQTQCKNHPPSPPNSFPIIGHLHLLKEPIQRELQNLSNKYGSILKLSFGNRNVLVLSSPSAIEEVFSKNDIVFANRPRLLVGKYINYNYTSVGASPYGQHWRNLRRLMALEIFSASRLKTFLSIRQDEVRLLLKNLHLQSSIQSSSFTKVEMKSKLSELSFNVIMRMVAGKRYFGVEADSEEAKIFRYVSKEILEIGGVSNPVDFIPALRWLNYNSFEKRVKIVSKKFDSFMQNLIDENQIRAGKIGPGGDDQEKKTRTVIDSMLSLQESEPNNYTDEIIKGMILTLLSAGTDTSAATIEWAMSLLLNHPDVLKKARAEVDNYVGHDCLVDEPDLAKLPYIQSIVNETLRLYPTVPLLVPHESSDDTTIGGYHVPRQTMLMVNAWAVHRDPKVWDDPTSFKPERFEGLMKGGHEAYNYKFVPFGLGRRACPGAGLANRVIGLSLAALIQCFEWERISEEEVDMSQGTFVTMPKAKPLVAMCKSRHSMSTLLSQL</sequence>
<dbReference type="PRINTS" id="PR00463">
    <property type="entry name" value="EP450I"/>
</dbReference>
<dbReference type="GO" id="GO:0016020">
    <property type="term" value="C:membrane"/>
    <property type="evidence" value="ECO:0007669"/>
    <property type="project" value="UniProtKB-SubCell"/>
</dbReference>
<dbReference type="GO" id="GO:0004497">
    <property type="term" value="F:monooxygenase activity"/>
    <property type="evidence" value="ECO:0007669"/>
    <property type="project" value="UniProtKB-KW"/>
</dbReference>
<comment type="subcellular location">
    <subcellularLocation>
        <location evidence="2">Membrane</location>
        <topology evidence="2">Single-pass membrane protein</topology>
    </subcellularLocation>
</comment>
<keyword evidence="8" id="KW-0560">Oxidoreductase</keyword>
<name>A0AAE0CR08_9ROSI</name>
<dbReference type="GO" id="GO:0005506">
    <property type="term" value="F:iron ion binding"/>
    <property type="evidence" value="ECO:0007669"/>
    <property type="project" value="InterPro"/>
</dbReference>
<protein>
    <recommendedName>
        <fullName evidence="14">Cytochrome P450</fullName>
    </recommendedName>
</protein>
<dbReference type="GO" id="GO:0016705">
    <property type="term" value="F:oxidoreductase activity, acting on paired donors, with incorporation or reduction of molecular oxygen"/>
    <property type="evidence" value="ECO:0007669"/>
    <property type="project" value="InterPro"/>
</dbReference>
<comment type="caution">
    <text evidence="12">The sequence shown here is derived from an EMBL/GenBank/DDBJ whole genome shotgun (WGS) entry which is preliminary data.</text>
</comment>